<evidence type="ECO:0000313" key="7">
    <source>
        <dbReference type="Proteomes" id="UP000286147"/>
    </source>
</evidence>
<feature type="transmembrane region" description="Helical" evidence="5">
    <location>
        <begin position="45"/>
        <end position="66"/>
    </location>
</feature>
<dbReference type="EMBL" id="QRTP01000001">
    <property type="protein sequence ID" value="RGQ86991.1"/>
    <property type="molecule type" value="Genomic_DNA"/>
</dbReference>
<sequence length="151" mass="16598">MVILYEQIINFISSLIPTRLEVYIGGGVAFVGVLLQHLFGPWSTAFESLLILMVIDYITGISAAYINPNMKLDSSKCGTGALKKVVILLVIATTYRIDLIGQTMAKDVVLLFFIGREALSILENSANCGLPIPEKLKATLAQFTEIKKEKF</sequence>
<dbReference type="Proteomes" id="UP000286147">
    <property type="component" value="Unassembled WGS sequence"/>
</dbReference>
<comment type="caution">
    <text evidence="6">The sequence shown here is derived from an EMBL/GenBank/DDBJ whole genome shotgun (WGS) entry which is preliminary data.</text>
</comment>
<evidence type="ECO:0008006" key="8">
    <source>
        <dbReference type="Google" id="ProtNLM"/>
    </source>
</evidence>
<proteinExistence type="predicted"/>
<keyword evidence="2 5" id="KW-0812">Transmembrane</keyword>
<evidence type="ECO:0000256" key="3">
    <source>
        <dbReference type="ARBA" id="ARBA00022989"/>
    </source>
</evidence>
<gene>
    <name evidence="6" type="ORF">DWY77_00040</name>
</gene>
<dbReference type="AlphaFoldDB" id="A0A412CHW1"/>
<dbReference type="NCBIfam" id="TIGR01593">
    <property type="entry name" value="holin_tox_secr"/>
    <property type="match status" value="1"/>
</dbReference>
<keyword evidence="4 5" id="KW-0472">Membrane</keyword>
<evidence type="ECO:0000313" key="6">
    <source>
        <dbReference type="EMBL" id="RGQ86991.1"/>
    </source>
</evidence>
<evidence type="ECO:0000256" key="2">
    <source>
        <dbReference type="ARBA" id="ARBA00022692"/>
    </source>
</evidence>
<feature type="transmembrane region" description="Helical" evidence="5">
    <location>
        <begin position="20"/>
        <end position="39"/>
    </location>
</feature>
<evidence type="ECO:0000256" key="5">
    <source>
        <dbReference type="SAM" id="Phobius"/>
    </source>
</evidence>
<evidence type="ECO:0000256" key="4">
    <source>
        <dbReference type="ARBA" id="ARBA00023136"/>
    </source>
</evidence>
<evidence type="ECO:0000256" key="1">
    <source>
        <dbReference type="ARBA" id="ARBA00004141"/>
    </source>
</evidence>
<name>A0A412CHW1_9FIRM</name>
<dbReference type="InterPro" id="IPR006480">
    <property type="entry name" value="Phage_holin_4_1"/>
</dbReference>
<keyword evidence="3 5" id="KW-1133">Transmembrane helix</keyword>
<protein>
    <recommendedName>
        <fullName evidence="8">Holin</fullName>
    </recommendedName>
</protein>
<dbReference type="GO" id="GO:0016020">
    <property type="term" value="C:membrane"/>
    <property type="evidence" value="ECO:0007669"/>
    <property type="project" value="UniProtKB-SubCell"/>
</dbReference>
<organism evidence="6 7">
    <name type="scientific">Megamonas rupellensis</name>
    <dbReference type="NCBI Taxonomy" id="491921"/>
    <lineage>
        <taxon>Bacteria</taxon>
        <taxon>Bacillati</taxon>
        <taxon>Bacillota</taxon>
        <taxon>Negativicutes</taxon>
        <taxon>Selenomonadales</taxon>
        <taxon>Selenomonadaceae</taxon>
        <taxon>Megamonas</taxon>
    </lineage>
</organism>
<accession>A0A412CHW1</accession>
<dbReference type="Pfam" id="PF05105">
    <property type="entry name" value="Phage_holin_4_1"/>
    <property type="match status" value="1"/>
</dbReference>
<comment type="subcellular location">
    <subcellularLocation>
        <location evidence="1">Membrane</location>
        <topology evidence="1">Multi-pass membrane protein</topology>
    </subcellularLocation>
</comment>
<reference evidence="6 7" key="1">
    <citation type="submission" date="2018-08" db="EMBL/GenBank/DDBJ databases">
        <title>A genome reference for cultivated species of the human gut microbiota.</title>
        <authorList>
            <person name="Zou Y."/>
            <person name="Xue W."/>
            <person name="Luo G."/>
        </authorList>
    </citation>
    <scope>NUCLEOTIDE SEQUENCE [LARGE SCALE GENOMIC DNA]</scope>
    <source>
        <strain evidence="6 7">AF27-12</strain>
    </source>
</reference>